<sequence length="390" mass="42623">MLIAVNRRSALLLAAALMAPSSRGVRIALPRPTGVHPIGTTTAHLVDHARRDPWHPERARELMVTLTYPARRSGHTAWLPPSVADYADTQLAAMGVALNSVDWAKSTRYACDGAPISGRFPVVLFSPGLQAPREPYSALTDDLASHGYFVVSMSHTYEAAAVEFPGGRVERGVEISGSPESMKRVIDTRVADTRFVLDQLGRFKGADLSRIGAFGHSSGEYTAGETMVWDRRIGAGINLDGAMCYSSGIDGTPYLPGEVVTRGLDRPFLLLGEQMRHPDTGVNGMHDHRPGSFDRTWVDFWPNQRGYRRDFTLHAGRHLSFSDLQVLLPQLGTRLSLAAREAAIGTVDPTRSVAAQRAYVAAFFDLHLRGRDTRLLDGPSPAFPELTFVP</sequence>
<evidence type="ECO:0000256" key="1">
    <source>
        <dbReference type="ARBA" id="ARBA00022801"/>
    </source>
</evidence>
<keyword evidence="3" id="KW-0443">Lipid metabolism</keyword>
<keyword evidence="5" id="KW-1185">Reference proteome</keyword>
<dbReference type="GO" id="GO:0016042">
    <property type="term" value="P:lipid catabolic process"/>
    <property type="evidence" value="ECO:0007669"/>
    <property type="project" value="UniProtKB-KW"/>
</dbReference>
<keyword evidence="1 4" id="KW-0378">Hydrolase</keyword>
<name>A0A1G9TUZ7_ALLAB</name>
<evidence type="ECO:0000313" key="4">
    <source>
        <dbReference type="EMBL" id="SDM51492.1"/>
    </source>
</evidence>
<organism evidence="4 5">
    <name type="scientific">Allokutzneria albata</name>
    <name type="common">Kibdelosporangium albatum</name>
    <dbReference type="NCBI Taxonomy" id="211114"/>
    <lineage>
        <taxon>Bacteria</taxon>
        <taxon>Bacillati</taxon>
        <taxon>Actinomycetota</taxon>
        <taxon>Actinomycetes</taxon>
        <taxon>Pseudonocardiales</taxon>
        <taxon>Pseudonocardiaceae</taxon>
        <taxon>Allokutzneria</taxon>
    </lineage>
</organism>
<reference evidence="4 5" key="1">
    <citation type="submission" date="2016-10" db="EMBL/GenBank/DDBJ databases">
        <authorList>
            <person name="de Groot N.N."/>
        </authorList>
    </citation>
    <scope>NUCLEOTIDE SEQUENCE [LARGE SCALE GENOMIC DNA]</scope>
    <source>
        <strain evidence="4 5">DSM 44149</strain>
    </source>
</reference>
<evidence type="ECO:0000256" key="2">
    <source>
        <dbReference type="ARBA" id="ARBA00022963"/>
    </source>
</evidence>
<dbReference type="Proteomes" id="UP000183376">
    <property type="component" value="Chromosome I"/>
</dbReference>
<dbReference type="STRING" id="211114.SAMN04489726_2007"/>
<dbReference type="AlphaFoldDB" id="A0A1G9TUZ7"/>
<dbReference type="eggNOG" id="COG4188">
    <property type="taxonomic scope" value="Bacteria"/>
</dbReference>
<dbReference type="InterPro" id="IPR029058">
    <property type="entry name" value="AB_hydrolase_fold"/>
</dbReference>
<dbReference type="EMBL" id="LT629701">
    <property type="protein sequence ID" value="SDM51492.1"/>
    <property type="molecule type" value="Genomic_DNA"/>
</dbReference>
<dbReference type="PANTHER" id="PTHR10272">
    <property type="entry name" value="PLATELET-ACTIVATING FACTOR ACETYLHYDROLASE"/>
    <property type="match status" value="1"/>
</dbReference>
<dbReference type="Gene3D" id="3.40.50.1820">
    <property type="entry name" value="alpha/beta hydrolase"/>
    <property type="match status" value="1"/>
</dbReference>
<gene>
    <name evidence="4" type="ORF">SAMN04489726_2007</name>
</gene>
<dbReference type="PANTHER" id="PTHR10272:SF0">
    <property type="entry name" value="PLATELET-ACTIVATING FACTOR ACETYLHYDROLASE"/>
    <property type="match status" value="1"/>
</dbReference>
<protein>
    <submittedName>
        <fullName evidence="4">Platelet-activating factor acetylhydrolase, isoform II</fullName>
    </submittedName>
</protein>
<dbReference type="GO" id="GO:0003847">
    <property type="term" value="F:1-alkyl-2-acetylglycerophosphocholine esterase activity"/>
    <property type="evidence" value="ECO:0007669"/>
    <property type="project" value="TreeGrafter"/>
</dbReference>
<accession>A0A1G9TUZ7</accession>
<dbReference type="Pfam" id="PF03403">
    <property type="entry name" value="PAF-AH_p_II"/>
    <property type="match status" value="1"/>
</dbReference>
<evidence type="ECO:0000313" key="5">
    <source>
        <dbReference type="Proteomes" id="UP000183376"/>
    </source>
</evidence>
<proteinExistence type="predicted"/>
<evidence type="ECO:0000256" key="3">
    <source>
        <dbReference type="ARBA" id="ARBA00023098"/>
    </source>
</evidence>
<keyword evidence="2" id="KW-0442">Lipid degradation</keyword>
<dbReference type="SUPFAM" id="SSF53474">
    <property type="entry name" value="alpha/beta-Hydrolases"/>
    <property type="match status" value="1"/>
</dbReference>